<dbReference type="Proteomes" id="UP000678499">
    <property type="component" value="Unassembled WGS sequence"/>
</dbReference>
<dbReference type="EMBL" id="OA883659">
    <property type="protein sequence ID" value="CAD7279390.1"/>
    <property type="molecule type" value="Genomic_DNA"/>
</dbReference>
<reference evidence="2" key="1">
    <citation type="submission" date="2020-11" db="EMBL/GenBank/DDBJ databases">
        <authorList>
            <person name="Tran Van P."/>
        </authorList>
    </citation>
    <scope>NUCLEOTIDE SEQUENCE</scope>
</reference>
<gene>
    <name evidence="2" type="ORF">NMOB1V02_LOCUS7063</name>
</gene>
<protein>
    <submittedName>
        <fullName evidence="2">Uncharacterized protein</fullName>
    </submittedName>
</protein>
<name>A0A7R9BRQ5_9CRUS</name>
<evidence type="ECO:0000256" key="1">
    <source>
        <dbReference type="SAM" id="MobiDB-lite"/>
    </source>
</evidence>
<organism evidence="2">
    <name type="scientific">Notodromas monacha</name>
    <dbReference type="NCBI Taxonomy" id="399045"/>
    <lineage>
        <taxon>Eukaryota</taxon>
        <taxon>Metazoa</taxon>
        <taxon>Ecdysozoa</taxon>
        <taxon>Arthropoda</taxon>
        <taxon>Crustacea</taxon>
        <taxon>Oligostraca</taxon>
        <taxon>Ostracoda</taxon>
        <taxon>Podocopa</taxon>
        <taxon>Podocopida</taxon>
        <taxon>Cypridocopina</taxon>
        <taxon>Cypridoidea</taxon>
        <taxon>Cyprididae</taxon>
        <taxon>Notodromas</taxon>
    </lineage>
</organism>
<feature type="compositionally biased region" description="Basic and acidic residues" evidence="1">
    <location>
        <begin position="172"/>
        <end position="182"/>
    </location>
</feature>
<evidence type="ECO:0000313" key="3">
    <source>
        <dbReference type="Proteomes" id="UP000678499"/>
    </source>
</evidence>
<evidence type="ECO:0000313" key="2">
    <source>
        <dbReference type="EMBL" id="CAD7279390.1"/>
    </source>
</evidence>
<keyword evidence="3" id="KW-1185">Reference proteome</keyword>
<dbReference type="EMBL" id="CAJPEX010001622">
    <property type="protein sequence ID" value="CAG0919542.1"/>
    <property type="molecule type" value="Genomic_DNA"/>
</dbReference>
<dbReference type="AlphaFoldDB" id="A0A7R9BRQ5"/>
<feature type="compositionally biased region" description="Basic and acidic residues" evidence="1">
    <location>
        <begin position="148"/>
        <end position="157"/>
    </location>
</feature>
<proteinExistence type="predicted"/>
<sequence>GSTNHGYYSSVDQMNGGMLVEAGIPKIPRAFGRGASFSQQDLRPGAFSSMAMYHQQQYHERSMHSEFNASMFNGYFQSATIPPRSHSVLGLAVSVYDEAAEFPPRGRPHHLAPYSTQSLDRRLFSKSRQRSASMDGLHVRRGSGGGGGRRDDFEMYRNHGSMSSMGQSAESDDVKQYRDVAL</sequence>
<feature type="compositionally biased region" description="Polar residues" evidence="1">
    <location>
        <begin position="160"/>
        <end position="169"/>
    </location>
</feature>
<feature type="region of interest" description="Disordered" evidence="1">
    <location>
        <begin position="126"/>
        <end position="182"/>
    </location>
</feature>
<feature type="non-terminal residue" evidence="2">
    <location>
        <position position="1"/>
    </location>
</feature>
<accession>A0A7R9BRQ5</accession>